<feature type="region of interest" description="Disordered" evidence="2">
    <location>
        <begin position="299"/>
        <end position="322"/>
    </location>
</feature>
<evidence type="ECO:0000256" key="2">
    <source>
        <dbReference type="SAM" id="MobiDB-lite"/>
    </source>
</evidence>
<accession>A0ABP0Q052</accession>
<feature type="region of interest" description="Disordered" evidence="2">
    <location>
        <begin position="1"/>
        <end position="56"/>
    </location>
</feature>
<protein>
    <submittedName>
        <fullName evidence="3">Uncharacterized protein</fullName>
    </submittedName>
</protein>
<dbReference type="EMBL" id="CAXAMN010023862">
    <property type="protein sequence ID" value="CAK9081658.1"/>
    <property type="molecule type" value="Genomic_DNA"/>
</dbReference>
<keyword evidence="1" id="KW-0175">Coiled coil</keyword>
<reference evidence="3 4" key="1">
    <citation type="submission" date="2024-02" db="EMBL/GenBank/DDBJ databases">
        <authorList>
            <person name="Chen Y."/>
            <person name="Shah S."/>
            <person name="Dougan E. K."/>
            <person name="Thang M."/>
            <person name="Chan C."/>
        </authorList>
    </citation>
    <scope>NUCLEOTIDE SEQUENCE [LARGE SCALE GENOMIC DNA]</scope>
</reference>
<feature type="coiled-coil region" evidence="1">
    <location>
        <begin position="680"/>
        <end position="707"/>
    </location>
</feature>
<organism evidence="3 4">
    <name type="scientific">Durusdinium trenchii</name>
    <dbReference type="NCBI Taxonomy" id="1381693"/>
    <lineage>
        <taxon>Eukaryota</taxon>
        <taxon>Sar</taxon>
        <taxon>Alveolata</taxon>
        <taxon>Dinophyceae</taxon>
        <taxon>Suessiales</taxon>
        <taxon>Symbiodiniaceae</taxon>
        <taxon>Durusdinium</taxon>
    </lineage>
</organism>
<evidence type="ECO:0000313" key="4">
    <source>
        <dbReference type="Proteomes" id="UP001642484"/>
    </source>
</evidence>
<evidence type="ECO:0000256" key="1">
    <source>
        <dbReference type="SAM" id="Coils"/>
    </source>
</evidence>
<proteinExistence type="predicted"/>
<evidence type="ECO:0000313" key="3">
    <source>
        <dbReference type="EMBL" id="CAK9081658.1"/>
    </source>
</evidence>
<sequence length="735" mass="80526">MTQSQNKGEGKGQEKGKGTRGRPKKRSAEEATLDPDGSAPVAKAAPKKRQKFGVSSCKGCKKKITPEEQAANFPGCKSCKRALDNISKLAARQGKEAVAFFKEQRDDPDKCFSMVQSYMALCPECAEGAKNKKRGTWSVAKYQERVVAASGFVKDKVGEMMGKKLFIEFAQTVRGGRKTDDQALAQWAYWETRIAAGDPEIFSDYLGENSSLRIWVHTGDEMRFRTSYFQEKSVNMEGETKKNASQADIERMKNKVTSKHDPIADQIQVCQALARNGEAAFQNNDGFLLDIMDLAGAAEKAAETPAEEQEDPDNTSPEKTKPWVDRDRVISATVRSCESQIKVFKTKCESGLQDCRKALSEYKANPDQLFQKNFAGEIKILENRVEALGIVMEVTAEINAIRSPLQQLLQATSRASKAVKSAIEQLAKRQAKQQADASKASKAKAADGSPSHPVFDQGVNQANAIPRIASGQAGIDFSKPWAMDVSTWVSKFTEDGSVSQKEIASFKDAFTEARTKTKGIRVSKSFAEEANAKAVAGQLTEMFQACKDWVPVENYGDLKDALPFSMFGIDGGYDKVSAEFLGSAVCRVTVEGTRLVIMTEMLQMQRFMERKGISAVTLAKMSSFFRSMTVPLLSEYQKECTLWAGTMGAGDCLFMPYGFLVGELVQQATVGIRAPVVCKAAAHDNGLSALKNRKQDLEKDLNDAGAAAKLTEPDKKKMAQEVKLLGALIQLVTKG</sequence>
<dbReference type="Proteomes" id="UP001642484">
    <property type="component" value="Unassembled WGS sequence"/>
</dbReference>
<keyword evidence="4" id="KW-1185">Reference proteome</keyword>
<gene>
    <name evidence="3" type="ORF">CCMP2556_LOCUS39937</name>
</gene>
<feature type="region of interest" description="Disordered" evidence="2">
    <location>
        <begin position="430"/>
        <end position="457"/>
    </location>
</feature>
<comment type="caution">
    <text evidence="3">The sequence shown here is derived from an EMBL/GenBank/DDBJ whole genome shotgun (WGS) entry which is preliminary data.</text>
</comment>
<feature type="compositionally biased region" description="Basic and acidic residues" evidence="2">
    <location>
        <begin position="8"/>
        <end position="17"/>
    </location>
</feature>
<name>A0ABP0Q052_9DINO</name>